<feature type="transmembrane region" description="Helical" evidence="1">
    <location>
        <begin position="7"/>
        <end position="27"/>
    </location>
</feature>
<keyword evidence="3" id="KW-1185">Reference proteome</keyword>
<sequence>MTSFNKAFFIGLPLITMTILIIWFAIANNNDSILLKIIMSIIGYIGMRTFFKNLAHHLDNKQANH</sequence>
<evidence type="ECO:0000313" key="2">
    <source>
        <dbReference type="EMBL" id="KAA1039716.1"/>
    </source>
</evidence>
<organism evidence="2 3">
    <name type="scientific">Macrococcus equipercicus</name>
    <dbReference type="NCBI Taxonomy" id="69967"/>
    <lineage>
        <taxon>Bacteria</taxon>
        <taxon>Bacillati</taxon>
        <taxon>Bacillota</taxon>
        <taxon>Bacilli</taxon>
        <taxon>Bacillales</taxon>
        <taxon>Staphylococcaceae</taxon>
        <taxon>Macrococcus</taxon>
    </lineage>
</organism>
<proteinExistence type="predicted"/>
<keyword evidence="1" id="KW-1133">Transmembrane helix</keyword>
<keyword evidence="1" id="KW-0472">Membrane</keyword>
<name>A0ABQ6R964_9STAP</name>
<keyword evidence="1" id="KW-0812">Transmembrane</keyword>
<evidence type="ECO:0000313" key="3">
    <source>
        <dbReference type="Proteomes" id="UP000295735"/>
    </source>
</evidence>
<evidence type="ECO:0000256" key="1">
    <source>
        <dbReference type="SAM" id="Phobius"/>
    </source>
</evidence>
<comment type="caution">
    <text evidence="2">The sequence shown here is derived from an EMBL/GenBank/DDBJ whole genome shotgun (WGS) entry which is preliminary data.</text>
</comment>
<gene>
    <name evidence="2" type="ORF">ERX35_006470</name>
</gene>
<dbReference type="EMBL" id="SCWC02000003">
    <property type="protein sequence ID" value="KAA1039716.1"/>
    <property type="molecule type" value="Genomic_DNA"/>
</dbReference>
<dbReference type="Proteomes" id="UP000295735">
    <property type="component" value="Unassembled WGS sequence"/>
</dbReference>
<feature type="transmembrane region" description="Helical" evidence="1">
    <location>
        <begin position="33"/>
        <end position="51"/>
    </location>
</feature>
<accession>A0ABQ6R964</accession>
<dbReference type="RefSeq" id="WP_149459100.1">
    <property type="nucleotide sequence ID" value="NZ_SCWC02000003.1"/>
</dbReference>
<reference evidence="2 3" key="1">
    <citation type="submission" date="2019-09" db="EMBL/GenBank/DDBJ databases">
        <authorList>
            <person name="Mazhar S."/>
            <person name="Altermann E."/>
            <person name="Hill C."/>
            <person name="Mcauliffe O."/>
        </authorList>
    </citation>
    <scope>NUCLEOTIDE SEQUENCE [LARGE SCALE GENOMIC DNA]</scope>
    <source>
        <strain evidence="2 3">ATCC 51831</strain>
    </source>
</reference>
<protein>
    <submittedName>
        <fullName evidence="2">Uncharacterized protein</fullName>
    </submittedName>
</protein>